<gene>
    <name evidence="2" type="ORF">BJ972_000051</name>
    <name evidence="3" type="ORF">ESP50_13145</name>
</gene>
<dbReference type="Proteomes" id="UP000292686">
    <property type="component" value="Unassembled WGS sequence"/>
</dbReference>
<comment type="caution">
    <text evidence="3">The sequence shown here is derived from an EMBL/GenBank/DDBJ whole genome shotgun (WGS) entry which is preliminary data.</text>
</comment>
<name>A0A4Q2M1W9_9MICO</name>
<dbReference type="AlphaFoldDB" id="A0A4Q2M1W9"/>
<organism evidence="3 4">
    <name type="scientific">Agromyces atrinae</name>
    <dbReference type="NCBI Taxonomy" id="592376"/>
    <lineage>
        <taxon>Bacteria</taxon>
        <taxon>Bacillati</taxon>
        <taxon>Actinomycetota</taxon>
        <taxon>Actinomycetes</taxon>
        <taxon>Micrococcales</taxon>
        <taxon>Microbacteriaceae</taxon>
        <taxon>Agromyces</taxon>
    </lineage>
</organism>
<dbReference type="EMBL" id="JACCBI010000001">
    <property type="protein sequence ID" value="NYD65532.1"/>
    <property type="molecule type" value="Genomic_DNA"/>
</dbReference>
<evidence type="ECO:0000313" key="2">
    <source>
        <dbReference type="EMBL" id="NYD65532.1"/>
    </source>
</evidence>
<dbReference type="RefSeq" id="WP_129175912.1">
    <property type="nucleotide sequence ID" value="NZ_JACCBI010000001.1"/>
</dbReference>
<accession>A0A4Q2M1W9</accession>
<dbReference type="EMBL" id="SDPM01000007">
    <property type="protein sequence ID" value="RXZ85739.1"/>
    <property type="molecule type" value="Genomic_DNA"/>
</dbReference>
<evidence type="ECO:0000313" key="4">
    <source>
        <dbReference type="Proteomes" id="UP000292686"/>
    </source>
</evidence>
<feature type="chain" id="PRO_5038305982" evidence="1">
    <location>
        <begin position="24"/>
        <end position="152"/>
    </location>
</feature>
<evidence type="ECO:0000256" key="1">
    <source>
        <dbReference type="SAM" id="SignalP"/>
    </source>
</evidence>
<protein>
    <submittedName>
        <fullName evidence="3">Uncharacterized protein</fullName>
    </submittedName>
</protein>
<reference evidence="2 5" key="2">
    <citation type="submission" date="2020-07" db="EMBL/GenBank/DDBJ databases">
        <title>Sequencing the genomes of 1000 actinobacteria strains.</title>
        <authorList>
            <person name="Klenk H.-P."/>
        </authorList>
    </citation>
    <scope>NUCLEOTIDE SEQUENCE [LARGE SCALE GENOMIC DNA]</scope>
    <source>
        <strain evidence="2 5">DSM 23870</strain>
    </source>
</reference>
<dbReference type="PROSITE" id="PS51257">
    <property type="entry name" value="PROKAR_LIPOPROTEIN"/>
    <property type="match status" value="1"/>
</dbReference>
<keyword evidence="1" id="KW-0732">Signal</keyword>
<evidence type="ECO:0000313" key="3">
    <source>
        <dbReference type="EMBL" id="RXZ85739.1"/>
    </source>
</evidence>
<keyword evidence="4" id="KW-1185">Reference proteome</keyword>
<proteinExistence type="predicted"/>
<dbReference type="OrthoDB" id="5123533at2"/>
<evidence type="ECO:0000313" key="5">
    <source>
        <dbReference type="Proteomes" id="UP000581087"/>
    </source>
</evidence>
<dbReference type="Proteomes" id="UP000581087">
    <property type="component" value="Unassembled WGS sequence"/>
</dbReference>
<feature type="signal peptide" evidence="1">
    <location>
        <begin position="1"/>
        <end position="23"/>
    </location>
</feature>
<sequence>MPRLSRRYSIPLAIVIAAAAAPALTGCFGNPIENIVNNGVEQAVEGATGQDVSLGGKLPDGWPAEVPVVEGEIGPGGGTSGTDSGWAVLITSTAADPLAEAKASLEGAGFTADSNFAGAEGGIIAFTNGTYEVVVVGSPDGLLYTVTPATAP</sequence>
<reference evidence="3 4" key="1">
    <citation type="submission" date="2019-01" db="EMBL/GenBank/DDBJ databases">
        <title>Agromyces.</title>
        <authorList>
            <person name="Li J."/>
        </authorList>
    </citation>
    <scope>NUCLEOTIDE SEQUENCE [LARGE SCALE GENOMIC DNA]</scope>
    <source>
        <strain evidence="3 4">DSM 23870</strain>
    </source>
</reference>